<comment type="caution">
    <text evidence="4">The sequence shown here is derived from an EMBL/GenBank/DDBJ whole genome shotgun (WGS) entry which is preliminary data.</text>
</comment>
<dbReference type="InterPro" id="IPR000523">
    <property type="entry name" value="Mg_chelatse_chII-like_cat_dom"/>
</dbReference>
<evidence type="ECO:0000313" key="4">
    <source>
        <dbReference type="EMBL" id="MFC5226162.1"/>
    </source>
</evidence>
<dbReference type="Proteomes" id="UP001596156">
    <property type="component" value="Unassembled WGS sequence"/>
</dbReference>
<sequence length="539" mass="55802">MGFARTCAVALVGVEGVVVEVQAGLEPGVAAFTLVGLPDKSLTESRDRVRAAVVNSGGEWPQKKLTVGLSPASVPKAGSGFDLAVACAVLGAAERIDPRVLADIVMIGELGLDGRVRPVRGILPAVLAAADAGYEQVVVPECAAAEASLVPGVSVLGVRSLRQLIAVLTDEPVPDEVPDEQGRPDPLLAGLRVPGTGAATGTHGTGAAQHDHDLADVVGQLSARTAVEVAAAGGHHLFLEGPPGAGKTMLAERLPSILPPLDRQESLEVTAVHSVAGLLPPGKPLIDVAPYCAPHHSATMQALVGGGPGVARPGAVSLAHRGVLFLDETPEFSSHALDALRQPLEAGHVVIARSAGVVRFPAKFLMVLAANPCPCGRFSRTNDLCECPPSAIRRYQARLSGPLLDRVDLRVEADRVTRTELTASGARGESTATVAARVRAARERAAARLAGTPWRTNSDVPGRELRSRWHPAPGAMDDAERSLERGVLTARGLDRVLRVAWTVADLAGHDRPDAGDVALALQLRTGVPRGVPMAIGAPA</sequence>
<dbReference type="InterPro" id="IPR025158">
    <property type="entry name" value="Mg_chelat-rel_C"/>
</dbReference>
<evidence type="ECO:0000259" key="3">
    <source>
        <dbReference type="SMART" id="SM00382"/>
    </source>
</evidence>
<feature type="region of interest" description="Disordered" evidence="2">
    <location>
        <begin position="453"/>
        <end position="477"/>
    </location>
</feature>
<protein>
    <submittedName>
        <fullName evidence="4">YifB family Mg chelatase-like AAA ATPase</fullName>
    </submittedName>
</protein>
<feature type="domain" description="AAA+ ATPase" evidence="3">
    <location>
        <begin position="233"/>
        <end position="417"/>
    </location>
</feature>
<accession>A0ABW0D8L5</accession>
<reference evidence="5" key="1">
    <citation type="journal article" date="2019" name="Int. J. Syst. Evol. Microbiol.">
        <title>The Global Catalogue of Microorganisms (GCM) 10K type strain sequencing project: providing services to taxonomists for standard genome sequencing and annotation.</title>
        <authorList>
            <consortium name="The Broad Institute Genomics Platform"/>
            <consortium name="The Broad Institute Genome Sequencing Center for Infectious Disease"/>
            <person name="Wu L."/>
            <person name="Ma J."/>
        </authorList>
    </citation>
    <scope>NUCLEOTIDE SEQUENCE [LARGE SCALE GENOMIC DNA]</scope>
    <source>
        <strain evidence="5">CCM 8479</strain>
    </source>
</reference>
<dbReference type="InterPro" id="IPR003593">
    <property type="entry name" value="AAA+_ATPase"/>
</dbReference>
<dbReference type="Pfam" id="PF13541">
    <property type="entry name" value="ChlI"/>
    <property type="match status" value="1"/>
</dbReference>
<evidence type="ECO:0000256" key="1">
    <source>
        <dbReference type="ARBA" id="ARBA00006354"/>
    </source>
</evidence>
<dbReference type="InterPro" id="IPR020568">
    <property type="entry name" value="Ribosomal_Su5_D2-typ_SF"/>
</dbReference>
<gene>
    <name evidence="4" type="ORF">ACFPN6_16455</name>
</gene>
<dbReference type="Gene3D" id="3.30.230.10">
    <property type="match status" value="1"/>
</dbReference>
<dbReference type="PANTHER" id="PTHR32039:SF7">
    <property type="entry name" value="COMPETENCE PROTEIN COMM"/>
    <property type="match status" value="1"/>
</dbReference>
<dbReference type="Pfam" id="PF13335">
    <property type="entry name" value="Mg_chelatase_C"/>
    <property type="match status" value="1"/>
</dbReference>
<dbReference type="Gene3D" id="3.40.50.300">
    <property type="entry name" value="P-loop containing nucleotide triphosphate hydrolases"/>
    <property type="match status" value="1"/>
</dbReference>
<dbReference type="NCBIfam" id="TIGR00368">
    <property type="entry name" value="YifB family Mg chelatase-like AAA ATPase"/>
    <property type="match status" value="1"/>
</dbReference>
<dbReference type="Pfam" id="PF01078">
    <property type="entry name" value="Mg_chelatase"/>
    <property type="match status" value="1"/>
</dbReference>
<keyword evidence="5" id="KW-1185">Reference proteome</keyword>
<name>A0ABW0D8L5_STRFI</name>
<dbReference type="InterPro" id="IPR014721">
    <property type="entry name" value="Ribsml_uS5_D2-typ_fold_subgr"/>
</dbReference>
<dbReference type="InterPro" id="IPR004482">
    <property type="entry name" value="Mg_chelat-rel"/>
</dbReference>
<comment type="similarity">
    <text evidence="1">Belongs to the Mg-chelatase subunits D/I family. ComM subfamily.</text>
</comment>
<proteinExistence type="inferred from homology"/>
<dbReference type="SUPFAM" id="SSF54211">
    <property type="entry name" value="Ribosomal protein S5 domain 2-like"/>
    <property type="match status" value="1"/>
</dbReference>
<dbReference type="EMBL" id="JBHSKL010000017">
    <property type="protein sequence ID" value="MFC5226162.1"/>
    <property type="molecule type" value="Genomic_DNA"/>
</dbReference>
<organism evidence="4 5">
    <name type="scientific">Streptomyces fimbriatus</name>
    <dbReference type="NCBI Taxonomy" id="68197"/>
    <lineage>
        <taxon>Bacteria</taxon>
        <taxon>Bacillati</taxon>
        <taxon>Actinomycetota</taxon>
        <taxon>Actinomycetes</taxon>
        <taxon>Kitasatosporales</taxon>
        <taxon>Streptomycetaceae</taxon>
        <taxon>Streptomyces</taxon>
    </lineage>
</organism>
<dbReference type="PANTHER" id="PTHR32039">
    <property type="entry name" value="MAGNESIUM-CHELATASE SUBUNIT CHLI"/>
    <property type="match status" value="1"/>
</dbReference>
<dbReference type="SUPFAM" id="SSF52540">
    <property type="entry name" value="P-loop containing nucleoside triphosphate hydrolases"/>
    <property type="match status" value="1"/>
</dbReference>
<dbReference type="InterPro" id="IPR027417">
    <property type="entry name" value="P-loop_NTPase"/>
</dbReference>
<dbReference type="RefSeq" id="WP_344644814.1">
    <property type="nucleotide sequence ID" value="NZ_BAAASS010000010.1"/>
</dbReference>
<evidence type="ECO:0000256" key="2">
    <source>
        <dbReference type="SAM" id="MobiDB-lite"/>
    </source>
</evidence>
<dbReference type="SMART" id="SM00382">
    <property type="entry name" value="AAA"/>
    <property type="match status" value="1"/>
</dbReference>
<evidence type="ECO:0000313" key="5">
    <source>
        <dbReference type="Proteomes" id="UP001596156"/>
    </source>
</evidence>
<dbReference type="InterPro" id="IPR045006">
    <property type="entry name" value="CHLI-like"/>
</dbReference>